<dbReference type="InterPro" id="IPR001173">
    <property type="entry name" value="Glyco_trans_2-like"/>
</dbReference>
<reference evidence="3" key="1">
    <citation type="journal article" date="2019" name="Int. J. Syst. Evol. Microbiol.">
        <title>The Global Catalogue of Microorganisms (GCM) 10K type strain sequencing project: providing services to taxonomists for standard genome sequencing and annotation.</title>
        <authorList>
            <consortium name="The Broad Institute Genomics Platform"/>
            <consortium name="The Broad Institute Genome Sequencing Center for Infectious Disease"/>
            <person name="Wu L."/>
            <person name="Ma J."/>
        </authorList>
    </citation>
    <scope>NUCLEOTIDE SEQUENCE [LARGE SCALE GENOMIC DNA]</scope>
    <source>
        <strain evidence="3">JCM 18274</strain>
    </source>
</reference>
<dbReference type="Proteomes" id="UP001500433">
    <property type="component" value="Unassembled WGS sequence"/>
</dbReference>
<keyword evidence="3" id="KW-1185">Reference proteome</keyword>
<dbReference type="PANTHER" id="PTHR43685:SF2">
    <property type="entry name" value="GLYCOSYLTRANSFERASE 2-LIKE DOMAIN-CONTAINING PROTEIN"/>
    <property type="match status" value="1"/>
</dbReference>
<comment type="caution">
    <text evidence="2">The sequence shown here is derived from an EMBL/GenBank/DDBJ whole genome shotgun (WGS) entry which is preliminary data.</text>
</comment>
<sequence>MDELVSIIVPCYNQAKFLEETLQSVMDQTYTNWECIIVNDGSTDNTEAVSLRWCKLDERFKYLSKANGGPSTARNEAIKISKGNFILPLDADDYISKNYLNKLLPELQNNKSLGIISCYTKFFSDDINKATYELKPKGTNWKNLLYVNQLIVTSLYRKECWQEVGGYDEAMKEGFEDWEFWIAVTKRGWNYKVMDSFLFFYRKAKISRQTDAIKHHFENSKTYIFTKHKELYVEDFDNFIKVLLYDIKTHRTETMKIKNSFEYKLGKLMTKPFRAIRNLLLKQE</sequence>
<proteinExistence type="predicted"/>
<gene>
    <name evidence="2" type="ORF">GCM10023311_02630</name>
</gene>
<name>A0ABP9EQV6_9FLAO</name>
<evidence type="ECO:0000259" key="1">
    <source>
        <dbReference type="Pfam" id="PF00535"/>
    </source>
</evidence>
<protein>
    <submittedName>
        <fullName evidence="2">Glycosyltransferase</fullName>
    </submittedName>
</protein>
<dbReference type="EMBL" id="BAABJH010000001">
    <property type="protein sequence ID" value="GAA4883838.1"/>
    <property type="molecule type" value="Genomic_DNA"/>
</dbReference>
<dbReference type="PANTHER" id="PTHR43685">
    <property type="entry name" value="GLYCOSYLTRANSFERASE"/>
    <property type="match status" value="1"/>
</dbReference>
<feature type="domain" description="Glycosyltransferase 2-like" evidence="1">
    <location>
        <begin position="6"/>
        <end position="133"/>
    </location>
</feature>
<dbReference type="InterPro" id="IPR050834">
    <property type="entry name" value="Glycosyltransf_2"/>
</dbReference>
<dbReference type="Pfam" id="PF00535">
    <property type="entry name" value="Glycos_transf_2"/>
    <property type="match status" value="1"/>
</dbReference>
<evidence type="ECO:0000313" key="3">
    <source>
        <dbReference type="Proteomes" id="UP001500433"/>
    </source>
</evidence>
<dbReference type="CDD" id="cd00761">
    <property type="entry name" value="Glyco_tranf_GTA_type"/>
    <property type="match status" value="1"/>
</dbReference>
<dbReference type="InterPro" id="IPR029044">
    <property type="entry name" value="Nucleotide-diphossugar_trans"/>
</dbReference>
<dbReference type="SUPFAM" id="SSF53448">
    <property type="entry name" value="Nucleotide-diphospho-sugar transferases"/>
    <property type="match status" value="1"/>
</dbReference>
<evidence type="ECO:0000313" key="2">
    <source>
        <dbReference type="EMBL" id="GAA4883838.1"/>
    </source>
</evidence>
<accession>A0ABP9EQV6</accession>
<dbReference type="Gene3D" id="3.90.550.10">
    <property type="entry name" value="Spore Coat Polysaccharide Biosynthesis Protein SpsA, Chain A"/>
    <property type="match status" value="1"/>
</dbReference>
<dbReference type="RefSeq" id="WP_345272142.1">
    <property type="nucleotide sequence ID" value="NZ_BAABJH010000001.1"/>
</dbReference>
<organism evidence="2 3">
    <name type="scientific">Flaviramulus aquimarinus</name>
    <dbReference type="NCBI Taxonomy" id="1170456"/>
    <lineage>
        <taxon>Bacteria</taxon>
        <taxon>Pseudomonadati</taxon>
        <taxon>Bacteroidota</taxon>
        <taxon>Flavobacteriia</taxon>
        <taxon>Flavobacteriales</taxon>
        <taxon>Flavobacteriaceae</taxon>
        <taxon>Flaviramulus</taxon>
    </lineage>
</organism>